<accession>A0A7X1AW35</accession>
<evidence type="ECO:0000313" key="1">
    <source>
        <dbReference type="EMBL" id="MBC2601075.1"/>
    </source>
</evidence>
<dbReference type="InterPro" id="IPR029044">
    <property type="entry name" value="Nucleotide-diphossugar_trans"/>
</dbReference>
<protein>
    <recommendedName>
        <fullName evidence="3">Acylneuraminate cytidylyltransferase</fullName>
    </recommendedName>
</protein>
<dbReference type="Gene3D" id="3.90.550.10">
    <property type="entry name" value="Spore Coat Polysaccharide Biosynthesis Protein SpsA, Chain A"/>
    <property type="match status" value="1"/>
</dbReference>
<sequence>MDSSRLPGKVLKPIDGIPLVEAIYLRLRKCRSLDEIVLATTSRDCDSPLVQHFENIGGQVYRGSPEEVENVTQRFLSAGNSYQLTYAARINGDSPFPDAALIDEGWNVANETRADLVTNLIPRTFPYGIAVEWIRLEKLADLLPQIPSAEREHVTSFLYKNIEKIRLATLPPLQNPSPETQLTIDIASDMDRIEGLLAEANTSVIDAQTLDLIRPSSNENK</sequence>
<dbReference type="Proteomes" id="UP000525652">
    <property type="component" value="Unassembled WGS sequence"/>
</dbReference>
<organism evidence="1 2">
    <name type="scientific">Puniceicoccus vermicola</name>
    <dbReference type="NCBI Taxonomy" id="388746"/>
    <lineage>
        <taxon>Bacteria</taxon>
        <taxon>Pseudomonadati</taxon>
        <taxon>Verrucomicrobiota</taxon>
        <taxon>Opitutia</taxon>
        <taxon>Puniceicoccales</taxon>
        <taxon>Puniceicoccaceae</taxon>
        <taxon>Puniceicoccus</taxon>
    </lineage>
</organism>
<dbReference type="PANTHER" id="PTHR42866:SF1">
    <property type="entry name" value="SPORE COAT POLYSACCHARIDE BIOSYNTHESIS PROTEIN SPSF"/>
    <property type="match status" value="1"/>
</dbReference>
<proteinExistence type="predicted"/>
<name>A0A7X1AW35_9BACT</name>
<gene>
    <name evidence="1" type="ORF">H5P30_04695</name>
</gene>
<evidence type="ECO:0000313" key="2">
    <source>
        <dbReference type="Proteomes" id="UP000525652"/>
    </source>
</evidence>
<dbReference type="Pfam" id="PF02348">
    <property type="entry name" value="CTP_transf_3"/>
    <property type="match status" value="1"/>
</dbReference>
<dbReference type="PANTHER" id="PTHR42866">
    <property type="entry name" value="3-DEOXY-MANNO-OCTULOSONATE CYTIDYLYLTRANSFERASE"/>
    <property type="match status" value="1"/>
</dbReference>
<reference evidence="1 2" key="1">
    <citation type="submission" date="2020-07" db="EMBL/GenBank/DDBJ databases">
        <authorList>
            <person name="Feng X."/>
        </authorList>
    </citation>
    <scope>NUCLEOTIDE SEQUENCE [LARGE SCALE GENOMIC DNA]</scope>
    <source>
        <strain evidence="1 2">JCM14086</strain>
    </source>
</reference>
<dbReference type="InterPro" id="IPR003329">
    <property type="entry name" value="Cytidylyl_trans"/>
</dbReference>
<dbReference type="SUPFAM" id="SSF53448">
    <property type="entry name" value="Nucleotide-diphospho-sugar transferases"/>
    <property type="match status" value="1"/>
</dbReference>
<dbReference type="AlphaFoldDB" id="A0A7X1AW35"/>
<dbReference type="GO" id="GO:0005829">
    <property type="term" value="C:cytosol"/>
    <property type="evidence" value="ECO:0007669"/>
    <property type="project" value="TreeGrafter"/>
</dbReference>
<comment type="caution">
    <text evidence="1">The sequence shown here is derived from an EMBL/GenBank/DDBJ whole genome shotgun (WGS) entry which is preliminary data.</text>
</comment>
<keyword evidence="2" id="KW-1185">Reference proteome</keyword>
<evidence type="ECO:0008006" key="3">
    <source>
        <dbReference type="Google" id="ProtNLM"/>
    </source>
</evidence>
<dbReference type="EMBL" id="JACHVA010000046">
    <property type="protein sequence ID" value="MBC2601075.1"/>
    <property type="molecule type" value="Genomic_DNA"/>
</dbReference>